<dbReference type="Proteomes" id="UP001149954">
    <property type="component" value="Unassembled WGS sequence"/>
</dbReference>
<dbReference type="GO" id="GO:0016491">
    <property type="term" value="F:oxidoreductase activity"/>
    <property type="evidence" value="ECO:0007669"/>
    <property type="project" value="UniProtKB-KW"/>
</dbReference>
<comment type="similarity">
    <text evidence="1">Belongs to the Gfo/Idh/MocA family.</text>
</comment>
<keyword evidence="6" id="KW-1185">Reference proteome</keyword>
<dbReference type="InterPro" id="IPR055170">
    <property type="entry name" value="GFO_IDH_MocA-like_dom"/>
</dbReference>
<dbReference type="PANTHER" id="PTHR42840:SF3">
    <property type="entry name" value="BINDING ROSSMANN FOLD OXIDOREDUCTASE, PUTATIVE (AFU_ORTHOLOGUE AFUA_2G10240)-RELATED"/>
    <property type="match status" value="1"/>
</dbReference>
<evidence type="ECO:0000313" key="6">
    <source>
        <dbReference type="Proteomes" id="UP001149954"/>
    </source>
</evidence>
<protein>
    <submittedName>
        <fullName evidence="5">Uncharacterized protein</fullName>
    </submittedName>
</protein>
<dbReference type="SUPFAM" id="SSF51735">
    <property type="entry name" value="NAD(P)-binding Rossmann-fold domains"/>
    <property type="match status" value="1"/>
</dbReference>
<dbReference type="GO" id="GO:0005737">
    <property type="term" value="C:cytoplasm"/>
    <property type="evidence" value="ECO:0007669"/>
    <property type="project" value="TreeGrafter"/>
</dbReference>
<dbReference type="FunFam" id="3.30.360.10:FF:000017">
    <property type="entry name" value="Oxidoreductase family NAD-binding Rossmann fold"/>
    <property type="match status" value="1"/>
</dbReference>
<dbReference type="OrthoDB" id="446809at2759"/>
<feature type="domain" description="GFO/IDH/MocA-like oxidoreductase" evidence="4">
    <location>
        <begin position="139"/>
        <end position="263"/>
    </location>
</feature>
<gene>
    <name evidence="5" type="ORF">N7463_000931</name>
</gene>
<evidence type="ECO:0000259" key="3">
    <source>
        <dbReference type="Pfam" id="PF01408"/>
    </source>
</evidence>
<evidence type="ECO:0000256" key="2">
    <source>
        <dbReference type="ARBA" id="ARBA00023002"/>
    </source>
</evidence>
<dbReference type="Pfam" id="PF22725">
    <property type="entry name" value="GFO_IDH_MocA_C3"/>
    <property type="match status" value="1"/>
</dbReference>
<reference evidence="5" key="1">
    <citation type="submission" date="2022-12" db="EMBL/GenBank/DDBJ databases">
        <authorList>
            <person name="Petersen C."/>
        </authorList>
    </citation>
    <scope>NUCLEOTIDE SEQUENCE</scope>
    <source>
        <strain evidence="5">IBT 29495</strain>
    </source>
</reference>
<accession>A0A9W9Y751</accession>
<dbReference type="GO" id="GO:0006740">
    <property type="term" value="P:NADPH regeneration"/>
    <property type="evidence" value="ECO:0007669"/>
    <property type="project" value="TreeGrafter"/>
</dbReference>
<dbReference type="SUPFAM" id="SSF55347">
    <property type="entry name" value="Glyceraldehyde-3-phosphate dehydrogenase-like, C-terminal domain"/>
    <property type="match status" value="1"/>
</dbReference>
<dbReference type="Pfam" id="PF01408">
    <property type="entry name" value="GFO_IDH_MocA"/>
    <property type="match status" value="1"/>
</dbReference>
<comment type="caution">
    <text evidence="5">The sequence shown here is derived from an EMBL/GenBank/DDBJ whole genome shotgun (WGS) entry which is preliminary data.</text>
</comment>
<dbReference type="Gene3D" id="3.30.360.10">
    <property type="entry name" value="Dihydrodipicolinate Reductase, domain 2"/>
    <property type="match status" value="1"/>
</dbReference>
<evidence type="ECO:0000256" key="1">
    <source>
        <dbReference type="ARBA" id="ARBA00010928"/>
    </source>
</evidence>
<feature type="domain" description="Gfo/Idh/MocA-like oxidoreductase N-terminal" evidence="3">
    <location>
        <begin position="6"/>
        <end position="116"/>
    </location>
</feature>
<dbReference type="GO" id="GO:0000166">
    <property type="term" value="F:nucleotide binding"/>
    <property type="evidence" value="ECO:0007669"/>
    <property type="project" value="InterPro"/>
</dbReference>
<dbReference type="Gene3D" id="3.40.50.720">
    <property type="entry name" value="NAD(P)-binding Rossmann-like Domain"/>
    <property type="match status" value="1"/>
</dbReference>
<dbReference type="InterPro" id="IPR000683">
    <property type="entry name" value="Gfo/Idh/MocA-like_OxRdtase_N"/>
</dbReference>
<reference evidence="5" key="2">
    <citation type="journal article" date="2023" name="IMA Fungus">
        <title>Comparative genomic study of the Penicillium genus elucidates a diverse pangenome and 15 lateral gene transfer events.</title>
        <authorList>
            <person name="Petersen C."/>
            <person name="Sorensen T."/>
            <person name="Nielsen M.R."/>
            <person name="Sondergaard T.E."/>
            <person name="Sorensen J.L."/>
            <person name="Fitzpatrick D.A."/>
            <person name="Frisvad J.C."/>
            <person name="Nielsen K.L."/>
        </authorList>
    </citation>
    <scope>NUCLEOTIDE SEQUENCE</scope>
    <source>
        <strain evidence="5">IBT 29495</strain>
    </source>
</reference>
<dbReference type="PANTHER" id="PTHR42840">
    <property type="entry name" value="NAD(P)-BINDING ROSSMANN-FOLD SUPERFAMILY PROTEIN-RELATED"/>
    <property type="match status" value="1"/>
</dbReference>
<name>A0A9W9Y751_9EURO</name>
<evidence type="ECO:0000313" key="5">
    <source>
        <dbReference type="EMBL" id="KAJ5520478.1"/>
    </source>
</evidence>
<dbReference type="EMBL" id="JAPWDS010000001">
    <property type="protein sequence ID" value="KAJ5520478.1"/>
    <property type="molecule type" value="Genomic_DNA"/>
</dbReference>
<evidence type="ECO:0000259" key="4">
    <source>
        <dbReference type="Pfam" id="PF22725"/>
    </source>
</evidence>
<organism evidence="5 6">
    <name type="scientific">Penicillium fimorum</name>
    <dbReference type="NCBI Taxonomy" id="1882269"/>
    <lineage>
        <taxon>Eukaryota</taxon>
        <taxon>Fungi</taxon>
        <taxon>Dikarya</taxon>
        <taxon>Ascomycota</taxon>
        <taxon>Pezizomycotina</taxon>
        <taxon>Eurotiomycetes</taxon>
        <taxon>Eurotiomycetidae</taxon>
        <taxon>Eurotiales</taxon>
        <taxon>Aspergillaceae</taxon>
        <taxon>Penicillium</taxon>
    </lineage>
</organism>
<proteinExistence type="inferred from homology"/>
<dbReference type="InterPro" id="IPR036291">
    <property type="entry name" value="NAD(P)-bd_dom_sf"/>
</dbReference>
<keyword evidence="2" id="KW-0560">Oxidoreductase</keyword>
<dbReference type="AlphaFoldDB" id="A0A9W9Y751"/>
<sequence length="356" mass="39073">MSEKLQVAVAGIGRMGMRHARHFATLTPRAELIAVCSPVQAELDAAKEEFGVRTYLSFDNMLANEKTLQAVVVASSTTVHAEQAIKAIEEGYHVLCEKPLSTSPEISQSVVDAYRSSVKSYPKQKVMCGFSRRFDASYRDAFTRVSNGDIGTPSVFRSQTCDKLDPSGFFVAYAEFSGGIFVDCSIHDIDLALWFFGEDSKVKSVTAVGITAVQPELRKHNDRDNAVGIIEFYGEKTAQLYCSRMMAAGQMDCTEIFGTNGEIAVNTQPQSNLVNLFESTGVRREIPPDYYGRFREAFITEANEFTAACLNNDILPMSLEGAVKAVRIGSALQESLVSGEKIDFDESGNRVEAARL</sequence>